<organism evidence="1 2">
    <name type="scientific">Ceratitis capitata</name>
    <name type="common">Mediterranean fruit fly</name>
    <name type="synonym">Tephritis capitata</name>
    <dbReference type="NCBI Taxonomy" id="7213"/>
    <lineage>
        <taxon>Eukaryota</taxon>
        <taxon>Metazoa</taxon>
        <taxon>Ecdysozoa</taxon>
        <taxon>Arthropoda</taxon>
        <taxon>Hexapoda</taxon>
        <taxon>Insecta</taxon>
        <taxon>Pterygota</taxon>
        <taxon>Neoptera</taxon>
        <taxon>Endopterygota</taxon>
        <taxon>Diptera</taxon>
        <taxon>Brachycera</taxon>
        <taxon>Muscomorpha</taxon>
        <taxon>Tephritoidea</taxon>
        <taxon>Tephritidae</taxon>
        <taxon>Ceratitis</taxon>
        <taxon>Ceratitis</taxon>
    </lineage>
</organism>
<comment type="caution">
    <text evidence="1">The sequence shown here is derived from an EMBL/GenBank/DDBJ whole genome shotgun (WGS) entry which is preliminary data.</text>
</comment>
<dbReference type="EMBL" id="CAJHJT010000034">
    <property type="protein sequence ID" value="CAD7006424.1"/>
    <property type="molecule type" value="Genomic_DNA"/>
</dbReference>
<dbReference type="AlphaFoldDB" id="A0A811V6A7"/>
<evidence type="ECO:0000313" key="2">
    <source>
        <dbReference type="Proteomes" id="UP000606786"/>
    </source>
</evidence>
<evidence type="ECO:0000313" key="1">
    <source>
        <dbReference type="EMBL" id="CAD7006424.1"/>
    </source>
</evidence>
<feature type="non-terminal residue" evidence="1">
    <location>
        <position position="1"/>
    </location>
</feature>
<sequence>RPHSAAFVCNMLSNQLPRIPAFDSQYLLPPCKWQSKCSTVCGNGRNNAGNTCNVPQTNDVNVILLYRQ</sequence>
<keyword evidence="2" id="KW-1185">Reference proteome</keyword>
<proteinExistence type="predicted"/>
<accession>A0A811V6A7</accession>
<dbReference type="Proteomes" id="UP000606786">
    <property type="component" value="Unassembled WGS sequence"/>
</dbReference>
<name>A0A811V6A7_CERCA</name>
<reference evidence="1" key="1">
    <citation type="submission" date="2020-11" db="EMBL/GenBank/DDBJ databases">
        <authorList>
            <person name="Whitehead M."/>
        </authorList>
    </citation>
    <scope>NUCLEOTIDE SEQUENCE</scope>
    <source>
        <strain evidence="1">EGII</strain>
    </source>
</reference>
<gene>
    <name evidence="1" type="ORF">CCAP1982_LOCUS14744</name>
</gene>
<protein>
    <submittedName>
        <fullName evidence="1">(Mediterranean fruit fly) hypothetical protein</fullName>
    </submittedName>
</protein>